<dbReference type="InterPro" id="IPR011004">
    <property type="entry name" value="Trimer_LpxA-like_sf"/>
</dbReference>
<comment type="similarity">
    <text evidence="1">Belongs to the transferase hexapeptide repeat family.</text>
</comment>
<evidence type="ECO:0000313" key="4">
    <source>
        <dbReference type="Proteomes" id="UP000184394"/>
    </source>
</evidence>
<dbReference type="CDD" id="cd04647">
    <property type="entry name" value="LbH_MAT_like"/>
    <property type="match status" value="1"/>
</dbReference>
<reference evidence="3 4" key="1">
    <citation type="submission" date="2016-11" db="EMBL/GenBank/DDBJ databases">
        <authorList>
            <person name="Jaros S."/>
            <person name="Januszkiewicz K."/>
            <person name="Wedrychowicz H."/>
        </authorList>
    </citation>
    <scope>NUCLEOTIDE SEQUENCE [LARGE SCALE GENOMIC DNA]</scope>
    <source>
        <strain evidence="3 4">Y1</strain>
    </source>
</reference>
<dbReference type="GO" id="GO:0008374">
    <property type="term" value="F:O-acyltransferase activity"/>
    <property type="evidence" value="ECO:0007669"/>
    <property type="project" value="TreeGrafter"/>
</dbReference>
<dbReference type="OrthoDB" id="9801697at2"/>
<keyword evidence="2 3" id="KW-0808">Transferase</keyword>
<evidence type="ECO:0000313" key="3">
    <source>
        <dbReference type="EMBL" id="SHM47858.1"/>
    </source>
</evidence>
<protein>
    <submittedName>
        <fullName evidence="3">Acetyltransferase (Isoleucine patch superfamily)</fullName>
    </submittedName>
</protein>
<dbReference type="Proteomes" id="UP000184394">
    <property type="component" value="Unassembled WGS sequence"/>
</dbReference>
<sequence>MNGRQFFEKFGPVIKKISGAVSFLPRRIRLWLFDAFKNKSGKSGILIRYILLRTLAKKTGDNVVVFPGVVFENIENLKIGNNVSIHQYSYIDAEGGIDIGDDVAIAHRCTVLSSNHGYSDDRIPIKYQEMELAKTTLKDNIWIGCGTIILAGVTVGSGCVIGANSTVTKSIDDNSVAVGTPCKVIKRRGVKS</sequence>
<dbReference type="PANTHER" id="PTHR23416:SF23">
    <property type="entry name" value="ACETYLTRANSFERASE C18B11.09C-RELATED"/>
    <property type="match status" value="1"/>
</dbReference>
<dbReference type="SUPFAM" id="SSF51161">
    <property type="entry name" value="Trimeric LpxA-like enzymes"/>
    <property type="match status" value="1"/>
</dbReference>
<dbReference type="Gene3D" id="2.160.10.10">
    <property type="entry name" value="Hexapeptide repeat proteins"/>
    <property type="match status" value="1"/>
</dbReference>
<gene>
    <name evidence="3" type="ORF">SAMN04487860_105127</name>
</gene>
<dbReference type="PANTHER" id="PTHR23416">
    <property type="entry name" value="SIALIC ACID SYNTHASE-RELATED"/>
    <property type="match status" value="1"/>
</dbReference>
<name>A0A1M7J4E3_RUMFL</name>
<dbReference type="InterPro" id="IPR051159">
    <property type="entry name" value="Hexapeptide_acetyltransf"/>
</dbReference>
<dbReference type="GO" id="GO:0005829">
    <property type="term" value="C:cytosol"/>
    <property type="evidence" value="ECO:0007669"/>
    <property type="project" value="TreeGrafter"/>
</dbReference>
<dbReference type="EMBL" id="FRCT01000005">
    <property type="protein sequence ID" value="SHM47858.1"/>
    <property type="molecule type" value="Genomic_DNA"/>
</dbReference>
<dbReference type="Pfam" id="PF00132">
    <property type="entry name" value="Hexapep"/>
    <property type="match status" value="1"/>
</dbReference>
<proteinExistence type="inferred from homology"/>
<evidence type="ECO:0000256" key="1">
    <source>
        <dbReference type="ARBA" id="ARBA00007274"/>
    </source>
</evidence>
<organism evidence="3 4">
    <name type="scientific">Ruminococcus flavefaciens</name>
    <dbReference type="NCBI Taxonomy" id="1265"/>
    <lineage>
        <taxon>Bacteria</taxon>
        <taxon>Bacillati</taxon>
        <taxon>Bacillota</taxon>
        <taxon>Clostridia</taxon>
        <taxon>Eubacteriales</taxon>
        <taxon>Oscillospiraceae</taxon>
        <taxon>Ruminococcus</taxon>
    </lineage>
</organism>
<dbReference type="InterPro" id="IPR001451">
    <property type="entry name" value="Hexapep"/>
</dbReference>
<evidence type="ECO:0000256" key="2">
    <source>
        <dbReference type="ARBA" id="ARBA00022679"/>
    </source>
</evidence>
<dbReference type="AlphaFoldDB" id="A0A1M7J4E3"/>
<accession>A0A1M7J4E3</accession>
<dbReference type="RefSeq" id="WP_072950174.1">
    <property type="nucleotide sequence ID" value="NZ_FRCT01000005.1"/>
</dbReference>